<feature type="signal peptide" evidence="2">
    <location>
        <begin position="1"/>
        <end position="19"/>
    </location>
</feature>
<sequence length="143" mass="15950">MKPLYAFVLSAFAATAALAGDAFVPVPAAQVVISELMFVKRPVVIFADTPNDPNFTRQMELIARDPKSLADRGVVVITDTDPAAKTELRQKLRPRGFSLVLMDKDWQPEIRKPLPWDVREISHAIDKFPLRRQEVNERPAAGG</sequence>
<keyword evidence="1 2" id="KW-0732">Signal</keyword>
<feature type="chain" id="PRO_5015657905" evidence="2">
    <location>
        <begin position="20"/>
        <end position="143"/>
    </location>
</feature>
<dbReference type="KEGG" id="geh:HYN69_05095"/>
<evidence type="ECO:0000313" key="4">
    <source>
        <dbReference type="EMBL" id="AWB50230.1"/>
    </source>
</evidence>
<dbReference type="Pfam" id="PF13778">
    <property type="entry name" value="DUF4174"/>
    <property type="match status" value="1"/>
</dbReference>
<gene>
    <name evidence="4" type="ORF">HYN69_05095</name>
</gene>
<dbReference type="OrthoDB" id="7362103at2"/>
<proteinExistence type="predicted"/>
<organism evidence="4 5">
    <name type="scientific">Paragemmobacter aquarius</name>
    <dbReference type="NCBI Taxonomy" id="2169400"/>
    <lineage>
        <taxon>Bacteria</taxon>
        <taxon>Pseudomonadati</taxon>
        <taxon>Pseudomonadota</taxon>
        <taxon>Alphaproteobacteria</taxon>
        <taxon>Rhodobacterales</taxon>
        <taxon>Paracoccaceae</taxon>
        <taxon>Paragemmobacter</taxon>
    </lineage>
</organism>
<evidence type="ECO:0000256" key="1">
    <source>
        <dbReference type="ARBA" id="ARBA00022729"/>
    </source>
</evidence>
<dbReference type="EMBL" id="CP028918">
    <property type="protein sequence ID" value="AWB50230.1"/>
    <property type="molecule type" value="Genomic_DNA"/>
</dbReference>
<keyword evidence="5" id="KW-1185">Reference proteome</keyword>
<name>A0A2S0UR35_9RHOB</name>
<accession>A0A2S0UR35</accession>
<dbReference type="InterPro" id="IPR025232">
    <property type="entry name" value="DUF4174"/>
</dbReference>
<evidence type="ECO:0000259" key="3">
    <source>
        <dbReference type="Pfam" id="PF13778"/>
    </source>
</evidence>
<reference evidence="4 5" key="1">
    <citation type="submission" date="2018-04" db="EMBL/GenBank/DDBJ databases">
        <title>Genome sequencing of Gemmobacter.</title>
        <authorList>
            <person name="Yi H."/>
            <person name="Baek M.-G."/>
        </authorList>
    </citation>
    <scope>NUCLEOTIDE SEQUENCE [LARGE SCALE GENOMIC DNA]</scope>
    <source>
        <strain evidence="4 5">HYN0069</strain>
    </source>
</reference>
<dbReference type="Proteomes" id="UP000244496">
    <property type="component" value="Chromosome"/>
</dbReference>
<evidence type="ECO:0000256" key="2">
    <source>
        <dbReference type="SAM" id="SignalP"/>
    </source>
</evidence>
<feature type="domain" description="DUF4174" evidence="3">
    <location>
        <begin position="40"/>
        <end position="134"/>
    </location>
</feature>
<protein>
    <submittedName>
        <fullName evidence="4">Methylmalonyl-CoA epimerase</fullName>
    </submittedName>
</protein>
<evidence type="ECO:0000313" key="5">
    <source>
        <dbReference type="Proteomes" id="UP000244496"/>
    </source>
</evidence>
<dbReference type="AlphaFoldDB" id="A0A2S0UR35"/>